<sequence length="102" mass="11585">MKPWSERISSVSYCRQLSVQEDAVPPVPYPKQPRPGPMSNRKSPLSGIPPAVCHESVFTEAFYRKPLWVLNKVKGMYSDLKGSKGEIERAKERGTKAQRNRI</sequence>
<comment type="caution">
    <text evidence="2">The sequence shown here is derived from an EMBL/GenBank/DDBJ whole genome shotgun (WGS) entry which is preliminary data.</text>
</comment>
<dbReference type="Proteomes" id="UP000290572">
    <property type="component" value="Unassembled WGS sequence"/>
</dbReference>
<feature type="compositionally biased region" description="Pro residues" evidence="1">
    <location>
        <begin position="25"/>
        <end position="36"/>
    </location>
</feature>
<accession>A0A498LWB4</accession>
<dbReference type="AlphaFoldDB" id="A0A498LWB4"/>
<keyword evidence="3" id="KW-1185">Reference proteome</keyword>
<protein>
    <submittedName>
        <fullName evidence="2">Uncharacterized protein</fullName>
    </submittedName>
</protein>
<reference evidence="2 3" key="1">
    <citation type="submission" date="2018-03" db="EMBL/GenBank/DDBJ databases">
        <title>Draft genome sequence of Rohu Carp (Labeo rohita).</title>
        <authorList>
            <person name="Das P."/>
            <person name="Kushwaha B."/>
            <person name="Joshi C.G."/>
            <person name="Kumar D."/>
            <person name="Nagpure N.S."/>
            <person name="Sahoo L."/>
            <person name="Das S.P."/>
            <person name="Bit A."/>
            <person name="Patnaik S."/>
            <person name="Meher P.K."/>
            <person name="Jayasankar P."/>
            <person name="Koringa P.G."/>
            <person name="Patel N.V."/>
            <person name="Hinsu A.T."/>
            <person name="Kumar R."/>
            <person name="Pandey M."/>
            <person name="Agarwal S."/>
            <person name="Srivastava S."/>
            <person name="Singh M."/>
            <person name="Iquebal M.A."/>
            <person name="Jaiswal S."/>
            <person name="Angadi U.B."/>
            <person name="Kumar N."/>
            <person name="Raza M."/>
            <person name="Shah T.M."/>
            <person name="Rai A."/>
            <person name="Jena J.K."/>
        </authorList>
    </citation>
    <scope>NUCLEOTIDE SEQUENCE [LARGE SCALE GENOMIC DNA]</scope>
    <source>
        <strain evidence="2">DASCIFA01</strain>
        <tissue evidence="2">Testis</tissue>
    </source>
</reference>
<name>A0A498LWB4_LABRO</name>
<gene>
    <name evidence="2" type="ORF">ROHU_029232</name>
</gene>
<proteinExistence type="predicted"/>
<dbReference type="EMBL" id="QBIY01013025">
    <property type="protein sequence ID" value="RXN12779.1"/>
    <property type="molecule type" value="Genomic_DNA"/>
</dbReference>
<evidence type="ECO:0000256" key="1">
    <source>
        <dbReference type="SAM" id="MobiDB-lite"/>
    </source>
</evidence>
<feature type="region of interest" description="Disordered" evidence="1">
    <location>
        <begin position="24"/>
        <end position="46"/>
    </location>
</feature>
<evidence type="ECO:0000313" key="3">
    <source>
        <dbReference type="Proteomes" id="UP000290572"/>
    </source>
</evidence>
<organism evidence="2 3">
    <name type="scientific">Labeo rohita</name>
    <name type="common">Indian major carp</name>
    <name type="synonym">Cyprinus rohita</name>
    <dbReference type="NCBI Taxonomy" id="84645"/>
    <lineage>
        <taxon>Eukaryota</taxon>
        <taxon>Metazoa</taxon>
        <taxon>Chordata</taxon>
        <taxon>Craniata</taxon>
        <taxon>Vertebrata</taxon>
        <taxon>Euteleostomi</taxon>
        <taxon>Actinopterygii</taxon>
        <taxon>Neopterygii</taxon>
        <taxon>Teleostei</taxon>
        <taxon>Ostariophysi</taxon>
        <taxon>Cypriniformes</taxon>
        <taxon>Cyprinidae</taxon>
        <taxon>Labeoninae</taxon>
        <taxon>Labeonini</taxon>
        <taxon>Labeo</taxon>
    </lineage>
</organism>
<evidence type="ECO:0000313" key="2">
    <source>
        <dbReference type="EMBL" id="RXN12779.1"/>
    </source>
</evidence>